<dbReference type="EMBL" id="DTGA01000039">
    <property type="protein sequence ID" value="HGB30594.1"/>
    <property type="molecule type" value="Genomic_DNA"/>
</dbReference>
<evidence type="ECO:0000256" key="5">
    <source>
        <dbReference type="ARBA" id="ARBA00023134"/>
    </source>
</evidence>
<dbReference type="Gene3D" id="6.10.250.2860">
    <property type="match status" value="1"/>
</dbReference>
<dbReference type="NCBIfam" id="TIGR00231">
    <property type="entry name" value="small_GTP"/>
    <property type="match status" value="1"/>
</dbReference>
<keyword evidence="5 6" id="KW-0342">GTP-binding</keyword>
<keyword evidence="2 8" id="KW-0479">Metal-binding</keyword>
<reference evidence="11" key="1">
    <citation type="journal article" date="2020" name="mSystems">
        <title>Genome- and Community-Level Interaction Insights into Carbon Utilization and Element Cycling Functions of Hydrothermarchaeota in Hydrothermal Sediment.</title>
        <authorList>
            <person name="Zhou Z."/>
            <person name="Liu Y."/>
            <person name="Xu W."/>
            <person name="Pan J."/>
            <person name="Luo Z.H."/>
            <person name="Li M."/>
        </authorList>
    </citation>
    <scope>NUCLEOTIDE SEQUENCE [LARGE SCALE GENOMIC DNA]</scope>
    <source>
        <strain evidence="11">SpSt-751</strain>
    </source>
</reference>
<dbReference type="PIRSF" id="PIRSF006809">
    <property type="entry name" value="GTP-binding_hflX_prd"/>
    <property type="match status" value="1"/>
</dbReference>
<keyword evidence="3 6" id="KW-0547">Nucleotide-binding</keyword>
<evidence type="ECO:0000259" key="10">
    <source>
        <dbReference type="PROSITE" id="PS51705"/>
    </source>
</evidence>
<feature type="binding site" evidence="7">
    <location>
        <begin position="217"/>
        <end position="221"/>
    </location>
    <ligand>
        <name>GTP</name>
        <dbReference type="ChEBI" id="CHEBI:37565"/>
    </ligand>
</feature>
<dbReference type="InterPro" id="IPR005225">
    <property type="entry name" value="Small_GTP-bd"/>
</dbReference>
<dbReference type="GO" id="GO:0046872">
    <property type="term" value="F:metal ion binding"/>
    <property type="evidence" value="ECO:0007669"/>
    <property type="project" value="UniProtKB-KW"/>
</dbReference>
<dbReference type="PANTHER" id="PTHR10229">
    <property type="entry name" value="GTP-BINDING PROTEIN HFLX"/>
    <property type="match status" value="1"/>
</dbReference>
<comment type="similarity">
    <text evidence="6">Belongs to the TRAFAC class OBG-HflX-like GTPase superfamily. HflX GTPase family.</text>
</comment>
<evidence type="ECO:0000256" key="6">
    <source>
        <dbReference type="HAMAP-Rule" id="MF_00900"/>
    </source>
</evidence>
<evidence type="ECO:0000256" key="2">
    <source>
        <dbReference type="ARBA" id="ARBA00022723"/>
    </source>
</evidence>
<dbReference type="SUPFAM" id="SSF52540">
    <property type="entry name" value="P-loop containing nucleoside triphosphate hydrolases"/>
    <property type="match status" value="1"/>
</dbReference>
<dbReference type="HAMAP" id="MF_00900">
    <property type="entry name" value="GTPase_HflX"/>
    <property type="match status" value="1"/>
</dbReference>
<dbReference type="InterPro" id="IPR030394">
    <property type="entry name" value="G_HFLX_dom"/>
</dbReference>
<dbReference type="GO" id="GO:0005737">
    <property type="term" value="C:cytoplasm"/>
    <property type="evidence" value="ECO:0007669"/>
    <property type="project" value="UniProtKB-SubCell"/>
</dbReference>
<dbReference type="InterPro" id="IPR016496">
    <property type="entry name" value="GTPase_HflX"/>
</dbReference>
<evidence type="ECO:0000256" key="9">
    <source>
        <dbReference type="SAM" id="Coils"/>
    </source>
</evidence>
<dbReference type="InterPro" id="IPR025121">
    <property type="entry name" value="GTPase_HflX_N"/>
</dbReference>
<feature type="binding site" evidence="7">
    <location>
        <begin position="305"/>
        <end position="308"/>
    </location>
    <ligand>
        <name>GTP</name>
        <dbReference type="ChEBI" id="CHEBI:37565"/>
    </ligand>
</feature>
<dbReference type="InterPro" id="IPR027417">
    <property type="entry name" value="P-loop_NTPase"/>
</dbReference>
<dbReference type="InterPro" id="IPR042108">
    <property type="entry name" value="GTPase_HflX_N_sf"/>
</dbReference>
<comment type="function">
    <text evidence="6">GTPase that associates with the 50S ribosomal subunit and may have a role during protein synthesis or ribosome biogenesis.</text>
</comment>
<evidence type="ECO:0000256" key="3">
    <source>
        <dbReference type="ARBA" id="ARBA00022741"/>
    </source>
</evidence>
<proteinExistence type="inferred from homology"/>
<evidence type="ECO:0000313" key="11">
    <source>
        <dbReference type="EMBL" id="HGB30594.1"/>
    </source>
</evidence>
<feature type="binding site" evidence="8">
    <location>
        <position position="219"/>
    </location>
    <ligand>
        <name>Mg(2+)</name>
        <dbReference type="ChEBI" id="CHEBI:18420"/>
    </ligand>
</feature>
<feature type="binding site" evidence="7">
    <location>
        <begin position="192"/>
        <end position="199"/>
    </location>
    <ligand>
        <name>GTP</name>
        <dbReference type="ChEBI" id="CHEBI:37565"/>
    </ligand>
</feature>
<evidence type="ECO:0000256" key="4">
    <source>
        <dbReference type="ARBA" id="ARBA00022842"/>
    </source>
</evidence>
<feature type="binding site" evidence="8">
    <location>
        <position position="199"/>
    </location>
    <ligand>
        <name>Mg(2+)</name>
        <dbReference type="ChEBI" id="CHEBI:18420"/>
    </ligand>
</feature>
<organism evidence="11">
    <name type="scientific">Dictyoglomus turgidum</name>
    <dbReference type="NCBI Taxonomy" id="513050"/>
    <lineage>
        <taxon>Bacteria</taxon>
        <taxon>Pseudomonadati</taxon>
        <taxon>Dictyoglomota</taxon>
        <taxon>Dictyoglomia</taxon>
        <taxon>Dictyoglomales</taxon>
        <taxon>Dictyoglomaceae</taxon>
        <taxon>Dictyoglomus</taxon>
    </lineage>
</organism>
<dbReference type="PROSITE" id="PS51705">
    <property type="entry name" value="G_HFLX"/>
    <property type="match status" value="1"/>
</dbReference>
<accession>A0A7C3WX12</accession>
<dbReference type="Pfam" id="PF16360">
    <property type="entry name" value="GTP-bdg_M"/>
    <property type="match status" value="1"/>
</dbReference>
<gene>
    <name evidence="6 11" type="primary">hflX</name>
    <name evidence="11" type="ORF">ENV35_01795</name>
</gene>
<dbReference type="GO" id="GO:0003924">
    <property type="term" value="F:GTPase activity"/>
    <property type="evidence" value="ECO:0007669"/>
    <property type="project" value="UniProtKB-UniRule"/>
</dbReference>
<keyword evidence="1 6" id="KW-0963">Cytoplasm</keyword>
<dbReference type="Gene3D" id="3.40.50.11060">
    <property type="entry name" value="GTPase HflX, N-terminal domain"/>
    <property type="match status" value="1"/>
</dbReference>
<feature type="binding site" evidence="7">
    <location>
        <begin position="331"/>
        <end position="333"/>
    </location>
    <ligand>
        <name>GTP</name>
        <dbReference type="ChEBI" id="CHEBI:37565"/>
    </ligand>
</feature>
<dbReference type="CDD" id="cd01878">
    <property type="entry name" value="HflX"/>
    <property type="match status" value="1"/>
</dbReference>
<evidence type="ECO:0000256" key="7">
    <source>
        <dbReference type="PIRSR" id="PIRSR006809-1"/>
    </source>
</evidence>
<dbReference type="GO" id="GO:0005525">
    <property type="term" value="F:GTP binding"/>
    <property type="evidence" value="ECO:0007669"/>
    <property type="project" value="UniProtKB-UniRule"/>
</dbReference>
<comment type="subcellular location">
    <subcellularLocation>
        <location evidence="6">Cytoplasm</location>
    </subcellularLocation>
    <text evidence="6">May associate with membranes.</text>
</comment>
<feature type="domain" description="Hflx-type G" evidence="10">
    <location>
        <begin position="186"/>
        <end position="353"/>
    </location>
</feature>
<evidence type="ECO:0000256" key="1">
    <source>
        <dbReference type="ARBA" id="ARBA00022490"/>
    </source>
</evidence>
<sequence length="406" mass="47004">MEIEKAILVAKIEDLDDLEELKLLTKTAGVLVKEVLVFGGEPDPSLFLRIGKLNELKDLVLRNQIDVVIFNNELTPVQLRNIEKEIPVKIIDRTMLILDIFAQHARTKEGKIQVELAQLQYLLPRLVGRGEALSRLGGGIGTRGPGETKLEIDRRKIRRRIHTLKNELEEVRKEREVQRKKRLEIPQIALVGYTNAGKSTLFNALTGENAKAEDLLFATLDPMVRRVKFENGWEFLISDTVGFIRNLPEELLTAFRATLEEIYYVDVILHVIDVSNKNFEMHIETVESLLEEMGIEDKPIIRVYNKIDLLNKDEIAYLRKGLFYKPSVFISAYHGIGINKLKDAIVKELLKGVRTYRFKIPYERWGTFQKIKNRIYIEEENYQDSFVEVKAKVPKEYKKVLDSLRF</sequence>
<keyword evidence="9" id="KW-0175">Coiled coil</keyword>
<comment type="cofactor">
    <cofactor evidence="8">
        <name>Mg(2+)</name>
        <dbReference type="ChEBI" id="CHEBI:18420"/>
    </cofactor>
</comment>
<dbReference type="Gene3D" id="3.40.50.300">
    <property type="entry name" value="P-loop containing nucleotide triphosphate hydrolases"/>
    <property type="match status" value="1"/>
</dbReference>
<dbReference type="NCBIfam" id="TIGR03156">
    <property type="entry name" value="GTP_HflX"/>
    <property type="match status" value="1"/>
</dbReference>
<comment type="subunit">
    <text evidence="6">Monomer. Associates with the 50S ribosomal subunit.</text>
</comment>
<feature type="coiled-coil region" evidence="9">
    <location>
        <begin position="147"/>
        <end position="181"/>
    </location>
</feature>
<dbReference type="Pfam" id="PF13167">
    <property type="entry name" value="GTP-bdg_N"/>
    <property type="match status" value="1"/>
</dbReference>
<dbReference type="FunFam" id="3.40.50.11060:FF:000001">
    <property type="entry name" value="GTPase HflX"/>
    <property type="match status" value="1"/>
</dbReference>
<dbReference type="InterPro" id="IPR006073">
    <property type="entry name" value="GTP-bd"/>
</dbReference>
<feature type="binding site" evidence="7">
    <location>
        <begin position="239"/>
        <end position="242"/>
    </location>
    <ligand>
        <name>GTP</name>
        <dbReference type="ChEBI" id="CHEBI:37565"/>
    </ligand>
</feature>
<dbReference type="InterPro" id="IPR032305">
    <property type="entry name" value="GTP-bd_M"/>
</dbReference>
<dbReference type="PRINTS" id="PR00326">
    <property type="entry name" value="GTP1OBG"/>
</dbReference>
<dbReference type="GO" id="GO:0043022">
    <property type="term" value="F:ribosome binding"/>
    <property type="evidence" value="ECO:0007669"/>
    <property type="project" value="TreeGrafter"/>
</dbReference>
<protein>
    <recommendedName>
        <fullName evidence="6">GTPase HflX</fullName>
    </recommendedName>
    <alternativeName>
        <fullName evidence="6">GTP-binding protein HflX</fullName>
    </alternativeName>
</protein>
<dbReference type="AlphaFoldDB" id="A0A7C3WX12"/>
<keyword evidence="4 8" id="KW-0460">Magnesium</keyword>
<dbReference type="Pfam" id="PF01926">
    <property type="entry name" value="MMR_HSR1"/>
    <property type="match status" value="1"/>
</dbReference>
<dbReference type="PANTHER" id="PTHR10229:SF0">
    <property type="entry name" value="GTP-BINDING PROTEIN 6-RELATED"/>
    <property type="match status" value="1"/>
</dbReference>
<name>A0A7C3WX12_9BACT</name>
<comment type="caution">
    <text evidence="11">The sequence shown here is derived from an EMBL/GenBank/DDBJ whole genome shotgun (WGS) entry which is preliminary data.</text>
</comment>
<evidence type="ECO:0000256" key="8">
    <source>
        <dbReference type="PIRSR" id="PIRSR006809-2"/>
    </source>
</evidence>